<keyword evidence="1" id="KW-1185">Reference proteome</keyword>
<evidence type="ECO:0000313" key="2">
    <source>
        <dbReference type="WBParaSite" id="PSAMB.scaffold805size41119.g8898.t1"/>
    </source>
</evidence>
<organism evidence="1 2">
    <name type="scientific">Plectus sambesii</name>
    <dbReference type="NCBI Taxonomy" id="2011161"/>
    <lineage>
        <taxon>Eukaryota</taxon>
        <taxon>Metazoa</taxon>
        <taxon>Ecdysozoa</taxon>
        <taxon>Nematoda</taxon>
        <taxon>Chromadorea</taxon>
        <taxon>Plectida</taxon>
        <taxon>Plectina</taxon>
        <taxon>Plectoidea</taxon>
        <taxon>Plectidae</taxon>
        <taxon>Plectus</taxon>
    </lineage>
</organism>
<name>A0A914XGQ8_9BILA</name>
<accession>A0A914XGQ8</accession>
<sequence>MTSLPPPPPQTLWLSSTSSRTTTTLVALEQELVEQEQKQQQLDERRQTFDAILRVDSRFSQVPVVDPAVVAALQAVKWLYKSAIQIQISIQIKPDSNLRAVQQMVVETNSHLALMAQALESEDIETAWGYLEWAMQANAMTMRKTTVLRQEHVLSLLGVRDPTAAMPSFHSIGAVDEEKVTGADQVAAPPLFSRRLMKEALEHGKDSALASAFGKLARPAHSPPPRKAAVVTILLALCSPKRVSELASLRLLCMRTQAEREMFTLPGMPPRCVDGLVWFGRFAAQLNIAVARMGLIGPRYGTMAANAAAAHPPYTYT</sequence>
<proteinExistence type="predicted"/>
<dbReference type="WBParaSite" id="PSAMB.scaffold805size41119.g8898.t1">
    <property type="protein sequence ID" value="PSAMB.scaffold805size41119.g8898.t1"/>
    <property type="gene ID" value="PSAMB.scaffold805size41119.g8898"/>
</dbReference>
<dbReference type="Proteomes" id="UP000887566">
    <property type="component" value="Unplaced"/>
</dbReference>
<reference evidence="2" key="1">
    <citation type="submission" date="2022-11" db="UniProtKB">
        <authorList>
            <consortium name="WormBaseParasite"/>
        </authorList>
    </citation>
    <scope>IDENTIFICATION</scope>
</reference>
<evidence type="ECO:0000313" key="1">
    <source>
        <dbReference type="Proteomes" id="UP000887566"/>
    </source>
</evidence>
<dbReference type="AlphaFoldDB" id="A0A914XGQ8"/>
<protein>
    <submittedName>
        <fullName evidence="2">Uncharacterized protein</fullName>
    </submittedName>
</protein>